<proteinExistence type="predicted"/>
<dbReference type="PRINTS" id="PR00419">
    <property type="entry name" value="ADXRDTASE"/>
</dbReference>
<dbReference type="GO" id="GO:0016491">
    <property type="term" value="F:oxidoreductase activity"/>
    <property type="evidence" value="ECO:0007669"/>
    <property type="project" value="InterPro"/>
</dbReference>
<dbReference type="SUPFAM" id="SSF51905">
    <property type="entry name" value="FAD/NAD(P)-binding domain"/>
    <property type="match status" value="1"/>
</dbReference>
<reference evidence="2" key="1">
    <citation type="submission" date="2016-01" db="EMBL/GenBank/DDBJ databases">
        <authorList>
            <person name="Peeters C."/>
        </authorList>
    </citation>
    <scope>NUCLEOTIDE SEQUENCE [LARGE SCALE GENOMIC DNA]</scope>
    <source>
        <strain evidence="2">LMG 29318</strain>
    </source>
</reference>
<sequence length="458" mass="49174">MSHPLSDQHVAVVGAGIAGLTAAHRLQQAGVRVTVFDAQPVVGGRMGDRREGDLVFNSGARLVYPFGQAFNRLVAELSLDDALVPLHRLSAQCIGPGGEHTIELMPSPRSLATPGLAAGERLRLVTHALSMRRLKSRVDPDWATSALVADPRLDRITLAEYIRETLGPNVLARMVEPVFRATRSFNPETLSALFYASTVPHMIGETTVHTLKGGMGRVCQALAAQLTVRTATPVRTIQRGATGDGVDLTLANGEHVNADYAVCAVEGSLAKSLVQAPTSAERTMLDAVRYNALGVVHYGFALPLPPKMNFAMRGQPGRIATYQQLPAAPGSGRPLNQIYCQLTPEAADEAARRGLENELDVLVREELRARIPDFDRHVVAVANQWIPRKLPVFSPGYGARVANFLAWQEDYRQGGGSPIVYCGDWLSQALLTGACASGERAAKILVARMQAALTCASA</sequence>
<dbReference type="InterPro" id="IPR050464">
    <property type="entry name" value="Zeta_carotene_desat/Oxidored"/>
</dbReference>
<dbReference type="AlphaFoldDB" id="A0A158DB03"/>
<protein>
    <submittedName>
        <fullName evidence="2">FAD dependent oxidoreductase</fullName>
    </submittedName>
</protein>
<organism evidence="2 3">
    <name type="scientific">Caballeronia catudaia</name>
    <dbReference type="NCBI Taxonomy" id="1777136"/>
    <lineage>
        <taxon>Bacteria</taxon>
        <taxon>Pseudomonadati</taxon>
        <taxon>Pseudomonadota</taxon>
        <taxon>Betaproteobacteria</taxon>
        <taxon>Burkholderiales</taxon>
        <taxon>Burkholderiaceae</taxon>
        <taxon>Caballeronia</taxon>
    </lineage>
</organism>
<dbReference type="Gene3D" id="3.50.50.60">
    <property type="entry name" value="FAD/NAD(P)-binding domain"/>
    <property type="match status" value="1"/>
</dbReference>
<dbReference type="Pfam" id="PF01593">
    <property type="entry name" value="Amino_oxidase"/>
    <property type="match status" value="1"/>
</dbReference>
<dbReference type="InterPro" id="IPR002937">
    <property type="entry name" value="Amino_oxidase"/>
</dbReference>
<dbReference type="OrthoDB" id="20837at2"/>
<evidence type="ECO:0000313" key="3">
    <source>
        <dbReference type="Proteomes" id="UP000054870"/>
    </source>
</evidence>
<keyword evidence="3" id="KW-1185">Reference proteome</keyword>
<comment type="caution">
    <text evidence="2">The sequence shown here is derived from an EMBL/GenBank/DDBJ whole genome shotgun (WGS) entry which is preliminary data.</text>
</comment>
<dbReference type="RefSeq" id="WP_061128101.1">
    <property type="nucleotide sequence ID" value="NZ_FCOF02000057.1"/>
</dbReference>
<dbReference type="Proteomes" id="UP000054870">
    <property type="component" value="Unassembled WGS sequence"/>
</dbReference>
<evidence type="ECO:0000313" key="2">
    <source>
        <dbReference type="EMBL" id="SAK91749.1"/>
    </source>
</evidence>
<evidence type="ECO:0000259" key="1">
    <source>
        <dbReference type="Pfam" id="PF01593"/>
    </source>
</evidence>
<name>A0A158DB03_9BURK</name>
<dbReference type="EMBL" id="FCOF02000057">
    <property type="protein sequence ID" value="SAK91749.1"/>
    <property type="molecule type" value="Genomic_DNA"/>
</dbReference>
<dbReference type="InterPro" id="IPR036188">
    <property type="entry name" value="FAD/NAD-bd_sf"/>
</dbReference>
<dbReference type="PANTHER" id="PTHR42923">
    <property type="entry name" value="PROTOPORPHYRINOGEN OXIDASE"/>
    <property type="match status" value="1"/>
</dbReference>
<gene>
    <name evidence="2" type="ORF">AWB75_06467</name>
</gene>
<accession>A0A158DB03</accession>
<feature type="domain" description="Amine oxidase" evidence="1">
    <location>
        <begin position="17"/>
        <end position="443"/>
    </location>
</feature>